<dbReference type="GO" id="GO:0055088">
    <property type="term" value="P:lipid homeostasis"/>
    <property type="evidence" value="ECO:0007669"/>
    <property type="project" value="InterPro"/>
</dbReference>
<feature type="region of interest" description="Disordered" evidence="1">
    <location>
        <begin position="375"/>
        <end position="400"/>
    </location>
</feature>
<dbReference type="PANTHER" id="PTHR28136">
    <property type="entry name" value="NUCLEUS EXPORT PROTEIN BRR6"/>
    <property type="match status" value="1"/>
</dbReference>
<feature type="compositionally biased region" description="Basic residues" evidence="1">
    <location>
        <begin position="183"/>
        <end position="192"/>
    </location>
</feature>
<dbReference type="InterPro" id="IPR040202">
    <property type="entry name" value="Brl1/Brr6"/>
</dbReference>
<feature type="compositionally biased region" description="Basic and acidic residues" evidence="1">
    <location>
        <begin position="193"/>
        <end position="207"/>
    </location>
</feature>
<feature type="compositionally biased region" description="Basic and acidic residues" evidence="1">
    <location>
        <begin position="133"/>
        <end position="143"/>
    </location>
</feature>
<proteinExistence type="predicted"/>
<keyword evidence="2" id="KW-0472">Membrane</keyword>
<feature type="domain" description="Brl1/Brr6" evidence="3">
    <location>
        <begin position="236"/>
        <end position="369"/>
    </location>
</feature>
<dbReference type="Pfam" id="PF10104">
    <property type="entry name" value="Brr6_like_C_C"/>
    <property type="match status" value="1"/>
</dbReference>
<organism evidence="4 5">
    <name type="scientific">Melanomma pulvis-pyrius CBS 109.77</name>
    <dbReference type="NCBI Taxonomy" id="1314802"/>
    <lineage>
        <taxon>Eukaryota</taxon>
        <taxon>Fungi</taxon>
        <taxon>Dikarya</taxon>
        <taxon>Ascomycota</taxon>
        <taxon>Pezizomycotina</taxon>
        <taxon>Dothideomycetes</taxon>
        <taxon>Pleosporomycetidae</taxon>
        <taxon>Pleosporales</taxon>
        <taxon>Melanommataceae</taxon>
        <taxon>Melanomma</taxon>
    </lineage>
</organism>
<feature type="compositionally biased region" description="Polar residues" evidence="1">
    <location>
        <begin position="71"/>
        <end position="92"/>
    </location>
</feature>
<keyword evidence="5" id="KW-1185">Reference proteome</keyword>
<evidence type="ECO:0000313" key="5">
    <source>
        <dbReference type="Proteomes" id="UP000799757"/>
    </source>
</evidence>
<dbReference type="PANTHER" id="PTHR28136:SF1">
    <property type="entry name" value="NUCLEUS EXPORT PROTEIN BRL1"/>
    <property type="match status" value="1"/>
</dbReference>
<feature type="compositionally biased region" description="Basic and acidic residues" evidence="1">
    <location>
        <begin position="166"/>
        <end position="182"/>
    </location>
</feature>
<dbReference type="GO" id="GO:0031965">
    <property type="term" value="C:nuclear membrane"/>
    <property type="evidence" value="ECO:0007669"/>
    <property type="project" value="InterPro"/>
</dbReference>
<feature type="transmembrane region" description="Helical" evidence="2">
    <location>
        <begin position="238"/>
        <end position="260"/>
    </location>
</feature>
<feature type="compositionally biased region" description="Polar residues" evidence="1">
    <location>
        <begin position="149"/>
        <end position="165"/>
    </location>
</feature>
<reference evidence="4" key="1">
    <citation type="journal article" date="2020" name="Stud. Mycol.">
        <title>101 Dothideomycetes genomes: a test case for predicting lifestyles and emergence of pathogens.</title>
        <authorList>
            <person name="Haridas S."/>
            <person name="Albert R."/>
            <person name="Binder M."/>
            <person name="Bloem J."/>
            <person name="Labutti K."/>
            <person name="Salamov A."/>
            <person name="Andreopoulos B."/>
            <person name="Baker S."/>
            <person name="Barry K."/>
            <person name="Bills G."/>
            <person name="Bluhm B."/>
            <person name="Cannon C."/>
            <person name="Castanera R."/>
            <person name="Culley D."/>
            <person name="Daum C."/>
            <person name="Ezra D."/>
            <person name="Gonzalez J."/>
            <person name="Henrissat B."/>
            <person name="Kuo A."/>
            <person name="Liang C."/>
            <person name="Lipzen A."/>
            <person name="Lutzoni F."/>
            <person name="Magnuson J."/>
            <person name="Mondo S."/>
            <person name="Nolan M."/>
            <person name="Ohm R."/>
            <person name="Pangilinan J."/>
            <person name="Park H.-J."/>
            <person name="Ramirez L."/>
            <person name="Alfaro M."/>
            <person name="Sun H."/>
            <person name="Tritt A."/>
            <person name="Yoshinaga Y."/>
            <person name="Zwiers L.-H."/>
            <person name="Turgeon B."/>
            <person name="Goodwin S."/>
            <person name="Spatafora J."/>
            <person name="Crous P."/>
            <person name="Grigoriev I."/>
        </authorList>
    </citation>
    <scope>NUCLEOTIDE SEQUENCE</scope>
    <source>
        <strain evidence="4">CBS 109.77</strain>
    </source>
</reference>
<keyword evidence="2" id="KW-0812">Transmembrane</keyword>
<dbReference type="SMART" id="SM01042">
    <property type="entry name" value="Brr6_like_C_C"/>
    <property type="match status" value="1"/>
</dbReference>
<feature type="region of interest" description="Disordered" evidence="1">
    <location>
        <begin position="1"/>
        <end position="213"/>
    </location>
</feature>
<dbReference type="GO" id="GO:0006998">
    <property type="term" value="P:nuclear envelope organization"/>
    <property type="evidence" value="ECO:0007669"/>
    <property type="project" value="InterPro"/>
</dbReference>
<dbReference type="InterPro" id="IPR018767">
    <property type="entry name" value="Brl1/Brr6_dom"/>
</dbReference>
<feature type="compositionally biased region" description="Polar residues" evidence="1">
    <location>
        <begin position="48"/>
        <end position="58"/>
    </location>
</feature>
<gene>
    <name evidence="4" type="ORF">K505DRAFT_409202</name>
</gene>
<name>A0A6A6X5C0_9PLEO</name>
<evidence type="ECO:0000259" key="3">
    <source>
        <dbReference type="SMART" id="SM01042"/>
    </source>
</evidence>
<accession>A0A6A6X5C0</accession>
<dbReference type="Proteomes" id="UP000799757">
    <property type="component" value="Unassembled WGS sequence"/>
</dbReference>
<dbReference type="AlphaFoldDB" id="A0A6A6X5C0"/>
<sequence>MSRGRDSTTPMDYEWQNQKGPIDQNSPFITAVPQQVGKKRSHIALESPSKNAFSTPNRPQLREPHSERFLFSQQNRPLPSIPSHVQNSSSWAPRTPPNIVDCSSGGETPNTPAFNDDSDAGTPDTQFAHKMGRLMEGETEKNPKKGRRTSTWSKFTAKFTSSPSPTKDELGKYYSKKAENRVMKRRAKPRKAPMHDVDSDNEQRDTPQRQNQPGMAVGLAGFFAWIEAHPHLPSVLSFYLQFLVNLFLGCTFMYVIWSLWNGIMNDVNIESHKSMVEVMVEIGACAKDYNQNRCAPETRVPAMENICNNWERCMQRDPKKVARASVTARTFAMIFNSFVEEFSYKSMIFTAIVIFGGFNLSNWAFGLIREKRSSSQHNDSFNYPPPPATPQRYPSGGFIDHQQQWHTPYQTQTPYGNMNQGMIQQASQSMPVLQLTEKEDRRSPSKKSRALA</sequence>
<feature type="compositionally biased region" description="Polar residues" evidence="1">
    <location>
        <begin position="7"/>
        <end position="28"/>
    </location>
</feature>
<protein>
    <recommendedName>
        <fullName evidence="3">Brl1/Brr6 domain-containing protein</fullName>
    </recommendedName>
</protein>
<keyword evidence="2" id="KW-1133">Transmembrane helix</keyword>
<feature type="region of interest" description="Disordered" evidence="1">
    <location>
        <begin position="426"/>
        <end position="452"/>
    </location>
</feature>
<dbReference type="OrthoDB" id="5961at2759"/>
<evidence type="ECO:0000313" key="4">
    <source>
        <dbReference type="EMBL" id="KAF2791502.1"/>
    </source>
</evidence>
<dbReference type="EMBL" id="MU002016">
    <property type="protein sequence ID" value="KAF2791502.1"/>
    <property type="molecule type" value="Genomic_DNA"/>
</dbReference>
<evidence type="ECO:0000256" key="2">
    <source>
        <dbReference type="SAM" id="Phobius"/>
    </source>
</evidence>
<evidence type="ECO:0000256" key="1">
    <source>
        <dbReference type="SAM" id="MobiDB-lite"/>
    </source>
</evidence>
<feature type="transmembrane region" description="Helical" evidence="2">
    <location>
        <begin position="345"/>
        <end position="368"/>
    </location>
</feature>